<evidence type="ECO:0000313" key="1">
    <source>
        <dbReference type="EMBL" id="SUG44887.1"/>
    </source>
</evidence>
<dbReference type="InterPro" id="IPR025955">
    <property type="entry name" value="TraC/Conjuga_ATPase"/>
</dbReference>
<proteinExistence type="predicted"/>
<protein>
    <submittedName>
        <fullName evidence="1">IncF plasmid conjugative transfer pilus assembly protein TraC</fullName>
    </submittedName>
</protein>
<name>A0A379T2I8_SALER</name>
<gene>
    <name evidence="1" type="primary">traC_3</name>
    <name evidence="1" type="ORF">NCTC8297_00043</name>
</gene>
<sequence>MKKFLNVLENLQNAFRMPDGASEMTRNLASLDFPQLTSVLPYRDYDRDSGLFVNRSTVGFLLRAEPLIGANEQIVYVLEDLIKSKLPRKTPISFHLVSSKLIGDQLDRGLSEFRWQGKHADKFNRITRAYYQRAAQQQFNSQPVCR</sequence>
<accession>A0A379T2I8</accession>
<dbReference type="EMBL" id="UGXG01000001">
    <property type="protein sequence ID" value="SUG44887.1"/>
    <property type="molecule type" value="Genomic_DNA"/>
</dbReference>
<evidence type="ECO:0000313" key="2">
    <source>
        <dbReference type="Proteomes" id="UP000254741"/>
    </source>
</evidence>
<dbReference type="Proteomes" id="UP000254741">
    <property type="component" value="Unassembled WGS sequence"/>
</dbReference>
<organism evidence="1 2">
    <name type="scientific">Salmonella enterica subsp. arizonae</name>
    <dbReference type="NCBI Taxonomy" id="59203"/>
    <lineage>
        <taxon>Bacteria</taxon>
        <taxon>Pseudomonadati</taxon>
        <taxon>Pseudomonadota</taxon>
        <taxon>Gammaproteobacteria</taxon>
        <taxon>Enterobacterales</taxon>
        <taxon>Enterobacteriaceae</taxon>
        <taxon>Salmonella</taxon>
    </lineage>
</organism>
<reference evidence="1 2" key="1">
    <citation type="submission" date="2018-06" db="EMBL/GenBank/DDBJ databases">
        <authorList>
            <consortium name="Pathogen Informatics"/>
            <person name="Doyle S."/>
        </authorList>
    </citation>
    <scope>NUCLEOTIDE SEQUENCE [LARGE SCALE GENOMIC DNA]</scope>
    <source>
        <strain evidence="1 2">NCTC8297</strain>
    </source>
</reference>
<dbReference type="Pfam" id="PF11130">
    <property type="entry name" value="TraC_F_IV"/>
    <property type="match status" value="1"/>
</dbReference>
<dbReference type="AlphaFoldDB" id="A0A379T2I8"/>